<gene>
    <name evidence="1" type="ORF">GCM10009802_03480</name>
</gene>
<accession>A0ABN2XAQ9</accession>
<comment type="caution">
    <text evidence="1">The sequence shown here is derived from an EMBL/GenBank/DDBJ whole genome shotgun (WGS) entry which is preliminary data.</text>
</comment>
<keyword evidence="2" id="KW-1185">Reference proteome</keyword>
<dbReference type="EMBL" id="BAAAPF010000003">
    <property type="protein sequence ID" value="GAA2107970.1"/>
    <property type="molecule type" value="Genomic_DNA"/>
</dbReference>
<sequence length="85" mass="8985">MGNGSHLKAEPRPAADRDEPARTHLVCPWCHPAVPPPLGTPAVCGEKVLGVVPDERAVACGTCQEIEERPVWPCGHGWALTGLEG</sequence>
<proteinExistence type="predicted"/>
<reference evidence="1 2" key="1">
    <citation type="journal article" date="2019" name="Int. J. Syst. Evol. Microbiol.">
        <title>The Global Catalogue of Microorganisms (GCM) 10K type strain sequencing project: providing services to taxonomists for standard genome sequencing and annotation.</title>
        <authorList>
            <consortium name="The Broad Institute Genomics Platform"/>
            <consortium name="The Broad Institute Genome Sequencing Center for Infectious Disease"/>
            <person name="Wu L."/>
            <person name="Ma J."/>
        </authorList>
    </citation>
    <scope>NUCLEOTIDE SEQUENCE [LARGE SCALE GENOMIC DNA]</scope>
    <source>
        <strain evidence="1 2">JCM 15481</strain>
    </source>
</reference>
<protein>
    <submittedName>
        <fullName evidence="1">Uncharacterized protein</fullName>
    </submittedName>
</protein>
<dbReference type="Proteomes" id="UP001500443">
    <property type="component" value="Unassembled WGS sequence"/>
</dbReference>
<organism evidence="1 2">
    <name type="scientific">Streptomyces synnematoformans</name>
    <dbReference type="NCBI Taxonomy" id="415721"/>
    <lineage>
        <taxon>Bacteria</taxon>
        <taxon>Bacillati</taxon>
        <taxon>Actinomycetota</taxon>
        <taxon>Actinomycetes</taxon>
        <taxon>Kitasatosporales</taxon>
        <taxon>Streptomycetaceae</taxon>
        <taxon>Streptomyces</taxon>
    </lineage>
</organism>
<evidence type="ECO:0000313" key="1">
    <source>
        <dbReference type="EMBL" id="GAA2107970.1"/>
    </source>
</evidence>
<name>A0ABN2XAQ9_9ACTN</name>
<dbReference type="RefSeq" id="WP_344287103.1">
    <property type="nucleotide sequence ID" value="NZ_BAAAPF010000003.1"/>
</dbReference>
<evidence type="ECO:0000313" key="2">
    <source>
        <dbReference type="Proteomes" id="UP001500443"/>
    </source>
</evidence>